<protein>
    <submittedName>
        <fullName evidence="2">Uncharacterized protein</fullName>
    </submittedName>
</protein>
<accession>A0A9D1FGZ3</accession>
<evidence type="ECO:0000256" key="1">
    <source>
        <dbReference type="SAM" id="Phobius"/>
    </source>
</evidence>
<proteinExistence type="predicted"/>
<gene>
    <name evidence="2" type="ORF">IAD02_02555</name>
</gene>
<sequence>MKLFGWVRNKYRFMGIRVLRRRYFGGGVMYYLLCVLPIIFIPNRIQQIQKRIDNWDNLDTRKLDEQIRRATRKIRVTPITDTTDALVILASQMYDMGGHTECIKNIVSAAGKYKTYLFLTRTAKSYRDAKHKMAEIEKYTTISGIQYNGGLWRHKLRDAFDEIISQRPRAVLSFIHMDDAFGAALLCLLQRAGVRILFYNHGSHFPTLGMSFANLILEGTPTTARITNQQRGFENTVVVGLPYLCTDACPVFSDDEIQQLRAKFGITPETPLTMSGASSYKFFDKTHNASPYFEMIKQLLMRNPDLRHIMIVPKLMPYEREIFDKIFADSNVADRIQFIAPNPNYKVLFKCADVFIDSFPISSALTQIDLISLRVPNVIKINRENPIWTFHEYMPENYPFAFDNADDMIVGIEKLIRDKNLRKSVADSNYAFFTDNYAGERWFNKLLGLING</sequence>
<dbReference type="Proteomes" id="UP000886742">
    <property type="component" value="Unassembled WGS sequence"/>
</dbReference>
<dbReference type="Gene3D" id="3.40.50.2000">
    <property type="entry name" value="Glycogen Phosphorylase B"/>
    <property type="match status" value="1"/>
</dbReference>
<comment type="caution">
    <text evidence="2">The sequence shown here is derived from an EMBL/GenBank/DDBJ whole genome shotgun (WGS) entry which is preliminary data.</text>
</comment>
<keyword evidence="1" id="KW-0472">Membrane</keyword>
<organism evidence="2 3">
    <name type="scientific">Candidatus Enterousia intestinigallinarum</name>
    <dbReference type="NCBI Taxonomy" id="2840790"/>
    <lineage>
        <taxon>Bacteria</taxon>
        <taxon>Pseudomonadati</taxon>
        <taxon>Pseudomonadota</taxon>
        <taxon>Alphaproteobacteria</taxon>
        <taxon>Candidatus Enterousia</taxon>
    </lineage>
</organism>
<reference evidence="2" key="1">
    <citation type="submission" date="2020-10" db="EMBL/GenBank/DDBJ databases">
        <authorList>
            <person name="Gilroy R."/>
        </authorList>
    </citation>
    <scope>NUCLEOTIDE SEQUENCE</scope>
    <source>
        <strain evidence="2">ChiGjej3B3-5194</strain>
    </source>
</reference>
<dbReference type="SUPFAM" id="SSF53756">
    <property type="entry name" value="UDP-Glycosyltransferase/glycogen phosphorylase"/>
    <property type="match status" value="1"/>
</dbReference>
<keyword evidence="1" id="KW-1133">Transmembrane helix</keyword>
<reference evidence="2" key="2">
    <citation type="journal article" date="2021" name="PeerJ">
        <title>Extensive microbial diversity within the chicken gut microbiome revealed by metagenomics and culture.</title>
        <authorList>
            <person name="Gilroy R."/>
            <person name="Ravi A."/>
            <person name="Getino M."/>
            <person name="Pursley I."/>
            <person name="Horton D.L."/>
            <person name="Alikhan N.F."/>
            <person name="Baker D."/>
            <person name="Gharbi K."/>
            <person name="Hall N."/>
            <person name="Watson M."/>
            <person name="Adriaenssens E.M."/>
            <person name="Foster-Nyarko E."/>
            <person name="Jarju S."/>
            <person name="Secka A."/>
            <person name="Antonio M."/>
            <person name="Oren A."/>
            <person name="Chaudhuri R.R."/>
            <person name="La Ragione R."/>
            <person name="Hildebrand F."/>
            <person name="Pallen M.J."/>
        </authorList>
    </citation>
    <scope>NUCLEOTIDE SEQUENCE</scope>
    <source>
        <strain evidence="2">ChiGjej3B3-5194</strain>
    </source>
</reference>
<evidence type="ECO:0000313" key="3">
    <source>
        <dbReference type="Proteomes" id="UP000886742"/>
    </source>
</evidence>
<keyword evidence="1" id="KW-0812">Transmembrane</keyword>
<name>A0A9D1FGZ3_9PROT</name>
<feature type="transmembrane region" description="Helical" evidence="1">
    <location>
        <begin position="21"/>
        <end position="41"/>
    </location>
</feature>
<dbReference type="AlphaFoldDB" id="A0A9D1FGZ3"/>
<dbReference type="EMBL" id="DVJI01000011">
    <property type="protein sequence ID" value="HIS70848.1"/>
    <property type="molecule type" value="Genomic_DNA"/>
</dbReference>
<evidence type="ECO:0000313" key="2">
    <source>
        <dbReference type="EMBL" id="HIS70848.1"/>
    </source>
</evidence>